<dbReference type="RefSeq" id="WP_060741319.1">
    <property type="nucleotide sequence ID" value="NZ_CP012831.1"/>
</dbReference>
<sequence length="110" mass="12586">MDILTPSRFDDAAILYPNDKAGLDRCLRILKMARPKAFADLQKLFGTHGVDLFKPRAAMNWVVIDVGANNLRVIAGVNYTRQKFYVKHIYTHADYDVANAWYARNKGVKR</sequence>
<dbReference type="OrthoDB" id="9799912at2"/>
<dbReference type="Proteomes" id="UP000059425">
    <property type="component" value="Chromosome"/>
</dbReference>
<dbReference type="GO" id="GO:0110001">
    <property type="term" value="C:toxin-antitoxin complex"/>
    <property type="evidence" value="ECO:0007669"/>
    <property type="project" value="InterPro"/>
</dbReference>
<dbReference type="GO" id="GO:0004519">
    <property type="term" value="F:endonuclease activity"/>
    <property type="evidence" value="ECO:0007669"/>
    <property type="project" value="InterPro"/>
</dbReference>
<dbReference type="GO" id="GO:0003723">
    <property type="term" value="F:RNA binding"/>
    <property type="evidence" value="ECO:0007669"/>
    <property type="project" value="InterPro"/>
</dbReference>
<accession>A0A0N7H2M2</accession>
<name>A0A0N7H2M2_PSEFL</name>
<evidence type="ECO:0000313" key="2">
    <source>
        <dbReference type="Proteomes" id="UP000059425"/>
    </source>
</evidence>
<reference evidence="1 2" key="2">
    <citation type="journal article" date="2018" name="Nature">
        <title>Mutant phenotypes for thousands of bacterial genes of unknown function.</title>
        <authorList>
            <person name="Price M.N."/>
            <person name="Wetmore K.M."/>
            <person name="Waters R.J."/>
            <person name="Callaghan M."/>
            <person name="Ray J."/>
            <person name="Liu H."/>
            <person name="Kuehl J.V."/>
            <person name="Melnyk R.A."/>
            <person name="Lamson J.S."/>
            <person name="Suh Y."/>
            <person name="Carlson H.K."/>
            <person name="Esquivel Z."/>
            <person name="Sadeeshkumar H."/>
            <person name="Chakraborty R."/>
            <person name="Zane G.M."/>
            <person name="Rubin B.E."/>
            <person name="Wall J.D."/>
            <person name="Visel A."/>
            <person name="Bristow J."/>
            <person name="Blow M.J."/>
            <person name="Arkin A.P."/>
            <person name="Deutschbauer A.M."/>
        </authorList>
    </citation>
    <scope>NUCLEOTIDE SEQUENCE [LARGE SCALE GENOMIC DNA]</scope>
    <source>
        <strain evidence="1 2">FW300-N2C3</strain>
    </source>
</reference>
<dbReference type="Pfam" id="PF09907">
    <property type="entry name" value="HigB_toxin"/>
    <property type="match status" value="1"/>
</dbReference>
<proteinExistence type="predicted"/>
<protein>
    <submittedName>
        <fullName evidence="1">Toxin-antitoxin toxin family protein</fullName>
    </submittedName>
</protein>
<reference evidence="2" key="1">
    <citation type="submission" date="2015-09" db="EMBL/GenBank/DDBJ databases">
        <title>Whole genome sequence of Pseudomonas fluorescens FW300-N2C3.</title>
        <authorList>
            <person name="Ray J."/>
            <person name="Melnyk R."/>
            <person name="Deutschbauer A."/>
        </authorList>
    </citation>
    <scope>NUCLEOTIDE SEQUENCE [LARGE SCALE GENOMIC DNA]</scope>
    <source>
        <strain evidence="2">FW300-N2C3</strain>
    </source>
</reference>
<dbReference type="InterPro" id="IPR018669">
    <property type="entry name" value="Toxin_HigB"/>
</dbReference>
<organism evidence="1 2">
    <name type="scientific">Pseudomonas fluorescens</name>
    <dbReference type="NCBI Taxonomy" id="294"/>
    <lineage>
        <taxon>Bacteria</taxon>
        <taxon>Pseudomonadati</taxon>
        <taxon>Pseudomonadota</taxon>
        <taxon>Gammaproteobacteria</taxon>
        <taxon>Pseudomonadales</taxon>
        <taxon>Pseudomonadaceae</taxon>
        <taxon>Pseudomonas</taxon>
    </lineage>
</organism>
<gene>
    <name evidence="1" type="ORF">AO356_20680</name>
</gene>
<dbReference type="EMBL" id="CP012831">
    <property type="protein sequence ID" value="ALI09132.1"/>
    <property type="molecule type" value="Genomic_DNA"/>
</dbReference>
<dbReference type="AlphaFoldDB" id="A0A0N7H2M2"/>
<evidence type="ECO:0000313" key="1">
    <source>
        <dbReference type="EMBL" id="ALI09132.1"/>
    </source>
</evidence>